<keyword evidence="2" id="KW-0732">Signal</keyword>
<dbReference type="NCBIfam" id="TIGR03002">
    <property type="entry name" value="outer_YhbN_LptA"/>
    <property type="match status" value="1"/>
</dbReference>
<name>A0A450YI46_9GAMM</name>
<feature type="region of interest" description="Disordered" evidence="5">
    <location>
        <begin position="205"/>
        <end position="239"/>
    </location>
</feature>
<comment type="similarity">
    <text evidence="4">Belongs to the LptA family.</text>
</comment>
<proteinExistence type="inferred from homology"/>
<dbReference type="HAMAP" id="MF_01914">
    <property type="entry name" value="LPS_assembly_LptA"/>
    <property type="match status" value="1"/>
</dbReference>
<comment type="subcellular location">
    <subcellularLocation>
        <location evidence="4">Periplasm</location>
    </subcellularLocation>
</comment>
<dbReference type="Gene3D" id="2.60.450.10">
    <property type="entry name" value="Lipopolysaccharide (LPS) transport protein A like domain"/>
    <property type="match status" value="1"/>
</dbReference>
<dbReference type="PANTHER" id="PTHR36504:SF1">
    <property type="entry name" value="LIPOPOLYSACCHARIDE EXPORT SYSTEM PROTEIN LPTA"/>
    <property type="match status" value="1"/>
</dbReference>
<evidence type="ECO:0000256" key="1">
    <source>
        <dbReference type="ARBA" id="ARBA00022448"/>
    </source>
</evidence>
<dbReference type="GO" id="GO:0001530">
    <property type="term" value="F:lipopolysaccharide binding"/>
    <property type="evidence" value="ECO:0007669"/>
    <property type="project" value="InterPro"/>
</dbReference>
<dbReference type="GO" id="GO:0009279">
    <property type="term" value="C:cell outer membrane"/>
    <property type="evidence" value="ECO:0007669"/>
    <property type="project" value="TreeGrafter"/>
</dbReference>
<dbReference type="GO" id="GO:0043165">
    <property type="term" value="P:Gram-negative-bacterium-type cell outer membrane assembly"/>
    <property type="evidence" value="ECO:0007669"/>
    <property type="project" value="UniProtKB-UniRule"/>
</dbReference>
<keyword evidence="1 4" id="KW-0813">Transport</keyword>
<dbReference type="GO" id="GO:0030288">
    <property type="term" value="C:outer membrane-bounded periplasmic space"/>
    <property type="evidence" value="ECO:0007669"/>
    <property type="project" value="TreeGrafter"/>
</dbReference>
<gene>
    <name evidence="4" type="primary">lptA</name>
    <name evidence="8" type="ORF">BECKSD772E_GA0070983_10845</name>
    <name evidence="7" type="ORF">BECKSD772F_GA0070984_10875</name>
</gene>
<organism evidence="7">
    <name type="scientific">Candidatus Kentrum sp. SD</name>
    <dbReference type="NCBI Taxonomy" id="2126332"/>
    <lineage>
        <taxon>Bacteria</taxon>
        <taxon>Pseudomonadati</taxon>
        <taxon>Pseudomonadota</taxon>
        <taxon>Gammaproteobacteria</taxon>
        <taxon>Candidatus Kentrum</taxon>
    </lineage>
</organism>
<dbReference type="GO" id="GO:0017089">
    <property type="term" value="F:glycolipid transfer activity"/>
    <property type="evidence" value="ECO:0007669"/>
    <property type="project" value="TreeGrafter"/>
</dbReference>
<evidence type="ECO:0000313" key="8">
    <source>
        <dbReference type="EMBL" id="VFK46935.1"/>
    </source>
</evidence>
<dbReference type="InterPro" id="IPR052037">
    <property type="entry name" value="LPS_export_LptA"/>
</dbReference>
<evidence type="ECO:0000256" key="3">
    <source>
        <dbReference type="ARBA" id="ARBA00022764"/>
    </source>
</evidence>
<sequence length="239" mass="27320">MIDFLRRITISRSNMRFFHHRGDHDIRQIRKHSGIGKTRIPGYPAREPVPYRSWREALTYPLGNANWKVALILLAYLCSFFPRAHALSTDKDQPIHIEADWAEANDMHKTVVYKGAVIVTQGSMRIDGKTVTLHYDENNTLIKAEAEGRPARFQQSPDGNAEKQHATANRMEYFANRDLILLIGNAHSWQGKQRVSADRIEFDTKKSHIRARSRKPKTDGAAGRSGKSRVRIVVPAKER</sequence>
<evidence type="ECO:0000313" key="7">
    <source>
        <dbReference type="EMBL" id="VFK41204.1"/>
    </source>
</evidence>
<comment type="function">
    <text evidence="4">Involved in the assembly of lipopolysaccharide (LPS). Required for the translocation of LPS from the inner membrane to the outer membrane. May form a bridge between the inner membrane and the outer membrane, via interactions with LptC and LptD, thereby facilitating LPS transfer across the periplasm.</text>
</comment>
<feature type="domain" description="Organic solvent tolerance-like N-terminal" evidence="6">
    <location>
        <begin position="96"/>
        <end position="206"/>
    </location>
</feature>
<evidence type="ECO:0000256" key="4">
    <source>
        <dbReference type="HAMAP-Rule" id="MF_01914"/>
    </source>
</evidence>
<comment type="subunit">
    <text evidence="4">Component of the lipopolysaccharide transport and assembly complex.</text>
</comment>
<evidence type="ECO:0000259" key="6">
    <source>
        <dbReference type="Pfam" id="PF03968"/>
    </source>
</evidence>
<evidence type="ECO:0000256" key="5">
    <source>
        <dbReference type="SAM" id="MobiDB-lite"/>
    </source>
</evidence>
<reference evidence="7" key="1">
    <citation type="submission" date="2019-02" db="EMBL/GenBank/DDBJ databases">
        <authorList>
            <person name="Gruber-Vodicka R. H."/>
            <person name="Seah K. B. B."/>
        </authorList>
    </citation>
    <scope>NUCLEOTIDE SEQUENCE</scope>
    <source>
        <strain evidence="8">BECK_S1320</strain>
        <strain evidence="7">BECK_S1321</strain>
    </source>
</reference>
<dbReference type="Pfam" id="PF03968">
    <property type="entry name" value="LptD_N"/>
    <property type="match status" value="1"/>
</dbReference>
<dbReference type="EMBL" id="CAADFR010000087">
    <property type="protein sequence ID" value="VFK41204.1"/>
    <property type="molecule type" value="Genomic_DNA"/>
</dbReference>
<keyword evidence="3 4" id="KW-0574">Periplasm</keyword>
<dbReference type="AlphaFoldDB" id="A0A450YI46"/>
<dbReference type="InterPro" id="IPR005653">
    <property type="entry name" value="OstA-like_N"/>
</dbReference>
<dbReference type="InterPro" id="IPR014340">
    <property type="entry name" value="LptA"/>
</dbReference>
<protein>
    <recommendedName>
        <fullName evidence="4">Lipopolysaccharide export system protein LptA</fullName>
    </recommendedName>
</protein>
<accession>A0A450YI46</accession>
<dbReference type="GO" id="GO:0015920">
    <property type="term" value="P:lipopolysaccharide transport"/>
    <property type="evidence" value="ECO:0007669"/>
    <property type="project" value="UniProtKB-UniRule"/>
</dbReference>
<evidence type="ECO:0000256" key="2">
    <source>
        <dbReference type="ARBA" id="ARBA00022729"/>
    </source>
</evidence>
<dbReference type="PANTHER" id="PTHR36504">
    <property type="entry name" value="LIPOPOLYSACCHARIDE EXPORT SYSTEM PROTEIN LPTA"/>
    <property type="match status" value="1"/>
</dbReference>
<dbReference type="EMBL" id="CAADFU010000084">
    <property type="protein sequence ID" value="VFK46935.1"/>
    <property type="molecule type" value="Genomic_DNA"/>
</dbReference>